<feature type="compositionally biased region" description="Polar residues" evidence="1">
    <location>
        <begin position="1"/>
        <end position="20"/>
    </location>
</feature>
<accession>B9RHG7</accession>
<dbReference type="AlphaFoldDB" id="B9RHG7"/>
<feature type="compositionally biased region" description="Polar residues" evidence="1">
    <location>
        <begin position="33"/>
        <end position="50"/>
    </location>
</feature>
<dbReference type="EMBL" id="EQ973779">
    <property type="protein sequence ID" value="EEF49177.1"/>
    <property type="molecule type" value="Genomic_DNA"/>
</dbReference>
<dbReference type="InParanoid" id="B9RHG7"/>
<sequence>MKAQSHDTQNQIPFEQSKLQPTVRVRGRKGKSGIQNYSRHSQPQQDQEPTNEGAPLNATPIFVSEDRQHASRDANDQIGYRRIWCIYKLYRECGNQYM</sequence>
<evidence type="ECO:0000313" key="3">
    <source>
        <dbReference type="Proteomes" id="UP000008311"/>
    </source>
</evidence>
<name>B9RHG7_RICCO</name>
<organism evidence="2 3">
    <name type="scientific">Ricinus communis</name>
    <name type="common">Castor bean</name>
    <dbReference type="NCBI Taxonomy" id="3988"/>
    <lineage>
        <taxon>Eukaryota</taxon>
        <taxon>Viridiplantae</taxon>
        <taxon>Streptophyta</taxon>
        <taxon>Embryophyta</taxon>
        <taxon>Tracheophyta</taxon>
        <taxon>Spermatophyta</taxon>
        <taxon>Magnoliopsida</taxon>
        <taxon>eudicotyledons</taxon>
        <taxon>Gunneridae</taxon>
        <taxon>Pentapetalae</taxon>
        <taxon>rosids</taxon>
        <taxon>fabids</taxon>
        <taxon>Malpighiales</taxon>
        <taxon>Euphorbiaceae</taxon>
        <taxon>Acalyphoideae</taxon>
        <taxon>Acalypheae</taxon>
        <taxon>Ricinus</taxon>
    </lineage>
</organism>
<evidence type="ECO:0000256" key="1">
    <source>
        <dbReference type="SAM" id="MobiDB-lite"/>
    </source>
</evidence>
<proteinExistence type="predicted"/>
<feature type="region of interest" description="Disordered" evidence="1">
    <location>
        <begin position="1"/>
        <end position="73"/>
    </location>
</feature>
<feature type="compositionally biased region" description="Basic and acidic residues" evidence="1">
    <location>
        <begin position="64"/>
        <end position="73"/>
    </location>
</feature>
<evidence type="ECO:0000313" key="2">
    <source>
        <dbReference type="EMBL" id="EEF49177.1"/>
    </source>
</evidence>
<reference evidence="3" key="1">
    <citation type="journal article" date="2010" name="Nat. Biotechnol.">
        <title>Draft genome sequence of the oilseed species Ricinus communis.</title>
        <authorList>
            <person name="Chan A.P."/>
            <person name="Crabtree J."/>
            <person name="Zhao Q."/>
            <person name="Lorenzi H."/>
            <person name="Orvis J."/>
            <person name="Puiu D."/>
            <person name="Melake-Berhan A."/>
            <person name="Jones K.M."/>
            <person name="Redman J."/>
            <person name="Chen G."/>
            <person name="Cahoon E.B."/>
            <person name="Gedil M."/>
            <person name="Stanke M."/>
            <person name="Haas B.J."/>
            <person name="Wortman J.R."/>
            <person name="Fraser-Liggett C.M."/>
            <person name="Ravel J."/>
            <person name="Rabinowicz P.D."/>
        </authorList>
    </citation>
    <scope>NUCLEOTIDE SEQUENCE [LARGE SCALE GENOMIC DNA]</scope>
    <source>
        <strain evidence="3">cv. Hale</strain>
    </source>
</reference>
<keyword evidence="3" id="KW-1185">Reference proteome</keyword>
<gene>
    <name evidence="2" type="ORF">RCOM_1526040</name>
</gene>
<protein>
    <submittedName>
        <fullName evidence="2">Uncharacterized protein</fullName>
    </submittedName>
</protein>
<dbReference type="Proteomes" id="UP000008311">
    <property type="component" value="Unassembled WGS sequence"/>
</dbReference>